<feature type="transmembrane region" description="Helical" evidence="1">
    <location>
        <begin position="60"/>
        <end position="79"/>
    </location>
</feature>
<proteinExistence type="predicted"/>
<dbReference type="KEGG" id="falb:HYN59_01460"/>
<gene>
    <name evidence="2" type="ORF">HYN59_01460</name>
</gene>
<keyword evidence="1" id="KW-0812">Transmembrane</keyword>
<accession>A0A2S1QU14</accession>
<evidence type="ECO:0000313" key="3">
    <source>
        <dbReference type="Proteomes" id="UP000244929"/>
    </source>
</evidence>
<evidence type="ECO:0000256" key="1">
    <source>
        <dbReference type="SAM" id="Phobius"/>
    </source>
</evidence>
<evidence type="ECO:0000313" key="2">
    <source>
        <dbReference type="EMBL" id="AWH83863.1"/>
    </source>
</evidence>
<feature type="transmembrane region" description="Helical" evidence="1">
    <location>
        <begin position="85"/>
        <end position="103"/>
    </location>
</feature>
<keyword evidence="1" id="KW-1133">Transmembrane helix</keyword>
<feature type="transmembrane region" description="Helical" evidence="1">
    <location>
        <begin position="31"/>
        <end position="53"/>
    </location>
</feature>
<name>A0A2S1QU14_9FLAO</name>
<dbReference type="AlphaFoldDB" id="A0A2S1QU14"/>
<organism evidence="2 3">
    <name type="scientific">Flavobacterium album</name>
    <dbReference type="NCBI Taxonomy" id="2175091"/>
    <lineage>
        <taxon>Bacteria</taxon>
        <taxon>Pseudomonadati</taxon>
        <taxon>Bacteroidota</taxon>
        <taxon>Flavobacteriia</taxon>
        <taxon>Flavobacteriales</taxon>
        <taxon>Flavobacteriaceae</taxon>
        <taxon>Flavobacterium</taxon>
    </lineage>
</organism>
<dbReference type="RefSeq" id="WP_108776573.1">
    <property type="nucleotide sequence ID" value="NZ_CP029186.1"/>
</dbReference>
<dbReference type="OrthoDB" id="1364574at2"/>
<sequence>MKNINYMNYAMVGIPLFLIGVGWLINPDMIISGLLFTIVTDAFQLIVGIGLFIDSGYRDSYLGVYLIGVAIFFALWIFIAQTWIIAIPPLLALYLSIIIFTKAKHAKP</sequence>
<reference evidence="2 3" key="1">
    <citation type="submission" date="2018-04" db="EMBL/GenBank/DDBJ databases">
        <title>Genome sequencing of Flavobacterium sp. HYN0059.</title>
        <authorList>
            <person name="Yi H."/>
            <person name="Baek C."/>
        </authorList>
    </citation>
    <scope>NUCLEOTIDE SEQUENCE [LARGE SCALE GENOMIC DNA]</scope>
    <source>
        <strain evidence="2 3">HYN0059</strain>
    </source>
</reference>
<keyword evidence="3" id="KW-1185">Reference proteome</keyword>
<dbReference type="EMBL" id="CP029186">
    <property type="protein sequence ID" value="AWH83863.1"/>
    <property type="molecule type" value="Genomic_DNA"/>
</dbReference>
<keyword evidence="1" id="KW-0472">Membrane</keyword>
<protein>
    <submittedName>
        <fullName evidence="2">Uncharacterized protein</fullName>
    </submittedName>
</protein>
<feature type="transmembrane region" description="Helical" evidence="1">
    <location>
        <begin position="7"/>
        <end position="25"/>
    </location>
</feature>
<dbReference type="Proteomes" id="UP000244929">
    <property type="component" value="Chromosome"/>
</dbReference>